<feature type="compositionally biased region" description="Polar residues" evidence="1">
    <location>
        <begin position="100"/>
        <end position="122"/>
    </location>
</feature>
<sequence length="231" mass="25960">MAGTAERRTRQDLYLEISRDLTDDDVRNIRTYIGGEKVLPAGSIQHDTAHQMFNKLQRKGVLKQGELSFLVKLMKSIDRNDYADAAEAIAEQEREALGERTSTVQQNDNSPCALPTSVTGKQRSAKRKNSNEKPYSRPSVTQTAAEDLEDLITRNRVLLTKRLQVSDLFPLLIQKGLLQIHEKEDISSRTTGRGRAETLLDLLSQQGKCTCEEFKEVLTSGNHDHIVGQLK</sequence>
<name>A0A6P4XRD4_BRABE</name>
<dbReference type="CDD" id="cd01671">
    <property type="entry name" value="CARD"/>
    <property type="match status" value="1"/>
</dbReference>
<dbReference type="GeneID" id="109462529"/>
<dbReference type="InterPro" id="IPR001875">
    <property type="entry name" value="DED_dom"/>
</dbReference>
<dbReference type="AlphaFoldDB" id="A0A6P4XRD4"/>
<feature type="domain" description="CARD" evidence="3">
    <location>
        <begin position="144"/>
        <end position="231"/>
    </location>
</feature>
<dbReference type="KEGG" id="bbel:109462529"/>
<dbReference type="OrthoDB" id="5985756at2759"/>
<protein>
    <submittedName>
        <fullName evidence="5">Uncharacterized protein LOC109462529</fullName>
    </submittedName>
</protein>
<organism evidence="4 5">
    <name type="scientific">Branchiostoma belcheri</name>
    <name type="common">Amphioxus</name>
    <dbReference type="NCBI Taxonomy" id="7741"/>
    <lineage>
        <taxon>Eukaryota</taxon>
        <taxon>Metazoa</taxon>
        <taxon>Chordata</taxon>
        <taxon>Cephalochordata</taxon>
        <taxon>Leptocardii</taxon>
        <taxon>Amphioxiformes</taxon>
        <taxon>Branchiostomatidae</taxon>
        <taxon>Branchiostoma</taxon>
    </lineage>
</organism>
<dbReference type="GO" id="GO:0042981">
    <property type="term" value="P:regulation of apoptotic process"/>
    <property type="evidence" value="ECO:0007669"/>
    <property type="project" value="InterPro"/>
</dbReference>
<dbReference type="GO" id="GO:0070513">
    <property type="term" value="F:death domain binding"/>
    <property type="evidence" value="ECO:0007669"/>
    <property type="project" value="InterPro"/>
</dbReference>
<dbReference type="CDD" id="cd00045">
    <property type="entry name" value="DED"/>
    <property type="match status" value="1"/>
</dbReference>
<evidence type="ECO:0000313" key="5">
    <source>
        <dbReference type="RefSeq" id="XP_019614643.1"/>
    </source>
</evidence>
<dbReference type="RefSeq" id="XP_019614643.1">
    <property type="nucleotide sequence ID" value="XM_019759084.1"/>
</dbReference>
<dbReference type="Pfam" id="PF00619">
    <property type="entry name" value="CARD"/>
    <property type="match status" value="1"/>
</dbReference>
<gene>
    <name evidence="5" type="primary">LOC109462529</name>
</gene>
<dbReference type="InterPro" id="IPR001315">
    <property type="entry name" value="CARD"/>
</dbReference>
<feature type="region of interest" description="Disordered" evidence="1">
    <location>
        <begin position="95"/>
        <end position="141"/>
    </location>
</feature>
<dbReference type="PROSITE" id="PS50168">
    <property type="entry name" value="DED"/>
    <property type="match status" value="1"/>
</dbReference>
<evidence type="ECO:0000259" key="3">
    <source>
        <dbReference type="PROSITE" id="PS50209"/>
    </source>
</evidence>
<dbReference type="PROSITE" id="PS50209">
    <property type="entry name" value="CARD"/>
    <property type="match status" value="1"/>
</dbReference>
<dbReference type="SUPFAM" id="SSF47986">
    <property type="entry name" value="DEATH domain"/>
    <property type="match status" value="2"/>
</dbReference>
<feature type="domain" description="DED" evidence="2">
    <location>
        <begin position="9"/>
        <end position="88"/>
    </location>
</feature>
<dbReference type="PANTHER" id="PTHR15034">
    <property type="entry name" value="DEATH DOMAIN-CONTAINING PROTEIN CRADD"/>
    <property type="match status" value="1"/>
</dbReference>
<evidence type="ECO:0000256" key="1">
    <source>
        <dbReference type="SAM" id="MobiDB-lite"/>
    </source>
</evidence>
<evidence type="ECO:0000313" key="4">
    <source>
        <dbReference type="Proteomes" id="UP000515135"/>
    </source>
</evidence>
<dbReference type="InterPro" id="IPR037939">
    <property type="entry name" value="CRADD"/>
</dbReference>
<proteinExistence type="predicted"/>
<dbReference type="Proteomes" id="UP000515135">
    <property type="component" value="Unplaced"/>
</dbReference>
<evidence type="ECO:0000259" key="2">
    <source>
        <dbReference type="PROSITE" id="PS50168"/>
    </source>
</evidence>
<dbReference type="PANTHER" id="PTHR15034:SF5">
    <property type="entry name" value="DEATH DOMAIN-CONTAINING PROTEIN CRADD"/>
    <property type="match status" value="1"/>
</dbReference>
<reference evidence="5" key="1">
    <citation type="submission" date="2025-08" db="UniProtKB">
        <authorList>
            <consortium name="RefSeq"/>
        </authorList>
    </citation>
    <scope>IDENTIFICATION</scope>
    <source>
        <tissue evidence="5">Gonad</tissue>
    </source>
</reference>
<dbReference type="InterPro" id="IPR011029">
    <property type="entry name" value="DEATH-like_dom_sf"/>
</dbReference>
<dbReference type="GO" id="GO:0002020">
    <property type="term" value="F:protease binding"/>
    <property type="evidence" value="ECO:0007669"/>
    <property type="project" value="InterPro"/>
</dbReference>
<dbReference type="Gene3D" id="1.10.533.10">
    <property type="entry name" value="Death Domain, Fas"/>
    <property type="match status" value="2"/>
</dbReference>
<accession>A0A6P4XRD4</accession>
<keyword evidence="4" id="KW-1185">Reference proteome</keyword>